<dbReference type="PANTHER" id="PTHR38848">
    <property type="entry name" value="G-PROTEIN COUPLED RECEPTORS FAMILY 3 PROFILE DOMAIN-CONTAINING PROTEIN"/>
    <property type="match status" value="1"/>
</dbReference>
<dbReference type="AlphaFoldDB" id="A0A9P8I867"/>
<sequence length="334" mass="36977">MVMLSRFAAAVTVLFVATMFGGIGEGLVIKLPADGGVKARAYHGGGGAEIPLAGKVSYVIVILVALPGLIWCLGRRIVIIRRKDLHDTPFIRWLVIIIYVVGILFVLSSTLLQYGFGLNVVKNCRAAIILCLVFYLGAKVLMYIFFVERARLMCLPVVQRKYDKVWWGNMIMVVAGFGVIAVLSFVYLVTEVSPVDGQCRIGLRLGVTVALLAYDMIINVWLTGLFIKLAAQYMKKFFPDRVSKWWEIFNRKLRPREDDISMDKDDAAVLPVDATGGLAKLARKTMIGCTVMLSSTIVNLAVLLRFHGHEAGWVCFLVCTIDGKDAAIYAFLES</sequence>
<comment type="caution">
    <text evidence="2">The sequence shown here is derived from an EMBL/GenBank/DDBJ whole genome shotgun (WGS) entry which is preliminary data.</text>
</comment>
<accession>A0A9P8I867</accession>
<gene>
    <name evidence="2" type="ORF">FGG08_004962</name>
</gene>
<evidence type="ECO:0000313" key="2">
    <source>
        <dbReference type="EMBL" id="KAH0538464.1"/>
    </source>
</evidence>
<keyword evidence="3" id="KW-1185">Reference proteome</keyword>
<dbReference type="PANTHER" id="PTHR38848:SF3">
    <property type="entry name" value="G-PROTEIN COUPLED RECEPTORS FAMILY 3 PROFILE DOMAIN-CONTAINING PROTEIN"/>
    <property type="match status" value="1"/>
</dbReference>
<keyword evidence="1" id="KW-1133">Transmembrane helix</keyword>
<dbReference type="Proteomes" id="UP000698800">
    <property type="component" value="Unassembled WGS sequence"/>
</dbReference>
<dbReference type="EMBL" id="JAGHQL010000108">
    <property type="protein sequence ID" value="KAH0538464.1"/>
    <property type="molecule type" value="Genomic_DNA"/>
</dbReference>
<protein>
    <submittedName>
        <fullName evidence="2">Uncharacterized protein</fullName>
    </submittedName>
</protein>
<feature type="transmembrane region" description="Helical" evidence="1">
    <location>
        <begin position="166"/>
        <end position="189"/>
    </location>
</feature>
<evidence type="ECO:0000313" key="3">
    <source>
        <dbReference type="Proteomes" id="UP000698800"/>
    </source>
</evidence>
<evidence type="ECO:0000256" key="1">
    <source>
        <dbReference type="SAM" id="Phobius"/>
    </source>
</evidence>
<dbReference type="OrthoDB" id="3210850at2759"/>
<keyword evidence="1" id="KW-0812">Transmembrane</keyword>
<keyword evidence="1" id="KW-0472">Membrane</keyword>
<feature type="transmembrane region" description="Helical" evidence="1">
    <location>
        <begin position="126"/>
        <end position="146"/>
    </location>
</feature>
<feature type="transmembrane region" description="Helical" evidence="1">
    <location>
        <begin position="201"/>
        <end position="227"/>
    </location>
</feature>
<name>A0A9P8I867_9PEZI</name>
<organism evidence="2 3">
    <name type="scientific">Glutinoglossum americanum</name>
    <dbReference type="NCBI Taxonomy" id="1670608"/>
    <lineage>
        <taxon>Eukaryota</taxon>
        <taxon>Fungi</taxon>
        <taxon>Dikarya</taxon>
        <taxon>Ascomycota</taxon>
        <taxon>Pezizomycotina</taxon>
        <taxon>Geoglossomycetes</taxon>
        <taxon>Geoglossales</taxon>
        <taxon>Geoglossaceae</taxon>
        <taxon>Glutinoglossum</taxon>
    </lineage>
</organism>
<feature type="transmembrane region" description="Helical" evidence="1">
    <location>
        <begin position="50"/>
        <end position="73"/>
    </location>
</feature>
<reference evidence="2" key="1">
    <citation type="submission" date="2021-03" db="EMBL/GenBank/DDBJ databases">
        <title>Comparative genomics and phylogenomic investigation of the class Geoglossomycetes provide insights into ecological specialization and systematics.</title>
        <authorList>
            <person name="Melie T."/>
            <person name="Pirro S."/>
            <person name="Miller A.N."/>
            <person name="Quandt A."/>
        </authorList>
    </citation>
    <scope>NUCLEOTIDE SEQUENCE</scope>
    <source>
        <strain evidence="2">GBOQ0MN5Z8</strain>
    </source>
</reference>
<feature type="transmembrane region" description="Helical" evidence="1">
    <location>
        <begin position="93"/>
        <end position="114"/>
    </location>
</feature>
<proteinExistence type="predicted"/>